<dbReference type="Pfam" id="PF00646">
    <property type="entry name" value="F-box"/>
    <property type="match status" value="1"/>
</dbReference>
<keyword evidence="5" id="KW-1185">Reference proteome</keyword>
<dbReference type="Gene3D" id="1.20.1280.50">
    <property type="match status" value="1"/>
</dbReference>
<proteinExistence type="predicted"/>
<dbReference type="Pfam" id="PF03478">
    <property type="entry name" value="Beta-prop_KIB1-4"/>
    <property type="match status" value="3"/>
</dbReference>
<comment type="caution">
    <text evidence="4">The sequence shown here is derived from an EMBL/GenBank/DDBJ whole genome shotgun (WGS) entry which is preliminary data.</text>
</comment>
<feature type="domain" description="KIB1-4 beta-propeller" evidence="3">
    <location>
        <begin position="421"/>
        <end position="514"/>
    </location>
</feature>
<feature type="compositionally biased region" description="Acidic residues" evidence="1">
    <location>
        <begin position="525"/>
        <end position="561"/>
    </location>
</feature>
<dbReference type="SUPFAM" id="SSF81383">
    <property type="entry name" value="F-box domain"/>
    <property type="match status" value="1"/>
</dbReference>
<dbReference type="InterPro" id="IPR036047">
    <property type="entry name" value="F-box-like_dom_sf"/>
</dbReference>
<sequence>MAKCRFSTAEQVVQWCNLPGDVLTIVLSHLFGKDYANLLAVCRSWRSAPPPLRSISNPSASPYPSLFHFSGNNSKCKFYDPFYNDTYVAQIPDELIDARIFFSNYGWLLMCQDTRLFFFHPFTNQRIDLPNIQRHTLEEYGRMCFSTPPTSPNCMVFGILDDSPTVSDVTIIHRGESSWPNVRYKTNNVRFYTSHGNPVFYKGAFYCLGIDGKLGIFDPSKRGRRCWKIIVKLKHPCDSIQENFLVESNGELISICMGHIGEYVRVFRLNYHYEIRWEEVQNLGDEMIFASRTGSMCMRTHSMGNTIYFPNFDNGGNGLFYSLASRKFHSLGVALPRKDLYNTKRMLHCAWITPTALEVYRDDELRWFPNRENFIPSSGRVTVVGAPHTHPSFVLTNLEHSNNQLVFNMFNTSHNAKRILEVRQMRTVKCAFGWLFQVDWGYSDCLLINPQSMEKIHLPRLPKIFDKCAISSSPKDPSCIVLLIDYYSFENGSRVDFIYCRPGESEWTIVTVSSSSDESQNSTDSDNEEDEEEEVNSSSDESENSTDLDYDDEEEEEDEEIEPKILTKGRIAHLTGYQGKIYGLIARSNLVKIDFDPIFQVKFVKRGVWVRVKLPLATSLGTVDNKIYMVESCDEIFVVRINLRGECTENASKITEVEVFKLSLTRKIWEKVGCLGENIAFFCYGDSCCVASSCMEKGKGNCIYFIDSFPDDENVYAFDFEDGSISVSLPFPEVDMNGFEWTALTLS</sequence>
<organism evidence="4 5">
    <name type="scientific">Gossypium arboreum</name>
    <name type="common">Tree cotton</name>
    <name type="synonym">Gossypium nanking</name>
    <dbReference type="NCBI Taxonomy" id="29729"/>
    <lineage>
        <taxon>Eukaryota</taxon>
        <taxon>Viridiplantae</taxon>
        <taxon>Streptophyta</taxon>
        <taxon>Embryophyta</taxon>
        <taxon>Tracheophyta</taxon>
        <taxon>Spermatophyta</taxon>
        <taxon>Magnoliopsida</taxon>
        <taxon>eudicotyledons</taxon>
        <taxon>Gunneridae</taxon>
        <taxon>Pentapetalae</taxon>
        <taxon>rosids</taxon>
        <taxon>malvids</taxon>
        <taxon>Malvales</taxon>
        <taxon>Malvaceae</taxon>
        <taxon>Malvoideae</taxon>
        <taxon>Gossypium</taxon>
    </lineage>
</organism>
<dbReference type="InterPro" id="IPR005174">
    <property type="entry name" value="KIB1-4_b-propeller"/>
</dbReference>
<dbReference type="PANTHER" id="PTHR33127">
    <property type="entry name" value="TRANSMEMBRANE PROTEIN"/>
    <property type="match status" value="1"/>
</dbReference>
<protein>
    <recommendedName>
        <fullName evidence="6">F-box domain-containing protein</fullName>
    </recommendedName>
</protein>
<reference evidence="4 5" key="1">
    <citation type="submission" date="2023-03" db="EMBL/GenBank/DDBJ databases">
        <title>WGS of Gossypium arboreum.</title>
        <authorList>
            <person name="Yu D."/>
        </authorList>
    </citation>
    <scope>NUCLEOTIDE SEQUENCE [LARGE SCALE GENOMIC DNA]</scope>
    <source>
        <tissue evidence="4">Leaf</tissue>
    </source>
</reference>
<evidence type="ECO:0008006" key="6">
    <source>
        <dbReference type="Google" id="ProtNLM"/>
    </source>
</evidence>
<evidence type="ECO:0000256" key="1">
    <source>
        <dbReference type="SAM" id="MobiDB-lite"/>
    </source>
</evidence>
<evidence type="ECO:0000259" key="2">
    <source>
        <dbReference type="Pfam" id="PF00646"/>
    </source>
</evidence>
<feature type="domain" description="KIB1-4 beta-propeller" evidence="3">
    <location>
        <begin position="569"/>
        <end position="717"/>
    </location>
</feature>
<gene>
    <name evidence="4" type="ORF">PVK06_029117</name>
</gene>
<accession>A0ABR0P5T4</accession>
<feature type="domain" description="F-box" evidence="2">
    <location>
        <begin position="15"/>
        <end position="48"/>
    </location>
</feature>
<evidence type="ECO:0000313" key="4">
    <source>
        <dbReference type="EMBL" id="KAK5813666.1"/>
    </source>
</evidence>
<dbReference type="PANTHER" id="PTHR33127:SF5">
    <property type="entry name" value="TRANSMEMBRANE PROTEIN"/>
    <property type="match status" value="1"/>
</dbReference>
<evidence type="ECO:0000259" key="3">
    <source>
        <dbReference type="Pfam" id="PF03478"/>
    </source>
</evidence>
<feature type="compositionally biased region" description="Low complexity" evidence="1">
    <location>
        <begin position="511"/>
        <end position="524"/>
    </location>
</feature>
<dbReference type="Proteomes" id="UP001358586">
    <property type="component" value="Chromosome 8"/>
</dbReference>
<feature type="domain" description="KIB1-4 beta-propeller" evidence="3">
    <location>
        <begin position="79"/>
        <end position="315"/>
    </location>
</feature>
<evidence type="ECO:0000313" key="5">
    <source>
        <dbReference type="Proteomes" id="UP001358586"/>
    </source>
</evidence>
<name>A0ABR0P5T4_GOSAR</name>
<dbReference type="EMBL" id="JARKNE010000008">
    <property type="protein sequence ID" value="KAK5813666.1"/>
    <property type="molecule type" value="Genomic_DNA"/>
</dbReference>
<dbReference type="InterPro" id="IPR001810">
    <property type="entry name" value="F-box_dom"/>
</dbReference>
<feature type="region of interest" description="Disordered" evidence="1">
    <location>
        <begin position="511"/>
        <end position="564"/>
    </location>
</feature>
<dbReference type="CDD" id="cd09917">
    <property type="entry name" value="F-box_SF"/>
    <property type="match status" value="1"/>
</dbReference>